<dbReference type="Proteomes" id="UP000314294">
    <property type="component" value="Unassembled WGS sequence"/>
</dbReference>
<comment type="caution">
    <text evidence="1">The sequence shown here is derived from an EMBL/GenBank/DDBJ whole genome shotgun (WGS) entry which is preliminary data.</text>
</comment>
<dbReference type="AlphaFoldDB" id="A0A4Z2E6M6"/>
<sequence length="29" mass="3137">MMKKTNNFFPGRKAVSFRKAIGSSAAGSF</sequence>
<evidence type="ECO:0000313" key="1">
    <source>
        <dbReference type="EMBL" id="TNN23992.1"/>
    </source>
</evidence>
<keyword evidence="2" id="KW-1185">Reference proteome</keyword>
<evidence type="ECO:0000313" key="2">
    <source>
        <dbReference type="Proteomes" id="UP000314294"/>
    </source>
</evidence>
<protein>
    <submittedName>
        <fullName evidence="1">Uncharacterized protein</fullName>
    </submittedName>
</protein>
<name>A0A4Z2E6M6_9TELE</name>
<organism evidence="1 2">
    <name type="scientific">Liparis tanakae</name>
    <name type="common">Tanaka's snailfish</name>
    <dbReference type="NCBI Taxonomy" id="230148"/>
    <lineage>
        <taxon>Eukaryota</taxon>
        <taxon>Metazoa</taxon>
        <taxon>Chordata</taxon>
        <taxon>Craniata</taxon>
        <taxon>Vertebrata</taxon>
        <taxon>Euteleostomi</taxon>
        <taxon>Actinopterygii</taxon>
        <taxon>Neopterygii</taxon>
        <taxon>Teleostei</taxon>
        <taxon>Neoteleostei</taxon>
        <taxon>Acanthomorphata</taxon>
        <taxon>Eupercaria</taxon>
        <taxon>Perciformes</taxon>
        <taxon>Cottioidei</taxon>
        <taxon>Cottales</taxon>
        <taxon>Liparidae</taxon>
        <taxon>Liparis</taxon>
    </lineage>
</organism>
<proteinExistence type="predicted"/>
<dbReference type="EMBL" id="SRLO01016741">
    <property type="protein sequence ID" value="TNN23992.1"/>
    <property type="molecule type" value="Genomic_DNA"/>
</dbReference>
<gene>
    <name evidence="1" type="ORF">EYF80_065883</name>
</gene>
<reference evidence="1 2" key="1">
    <citation type="submission" date="2019-03" db="EMBL/GenBank/DDBJ databases">
        <title>First draft genome of Liparis tanakae, snailfish: a comprehensive survey of snailfish specific genes.</title>
        <authorList>
            <person name="Kim W."/>
            <person name="Song I."/>
            <person name="Jeong J.-H."/>
            <person name="Kim D."/>
            <person name="Kim S."/>
            <person name="Ryu S."/>
            <person name="Song J.Y."/>
            <person name="Lee S.K."/>
        </authorList>
    </citation>
    <scope>NUCLEOTIDE SEQUENCE [LARGE SCALE GENOMIC DNA]</scope>
    <source>
        <tissue evidence="1">Muscle</tissue>
    </source>
</reference>
<accession>A0A4Z2E6M6</accession>